<feature type="compositionally biased region" description="Low complexity" evidence="1">
    <location>
        <begin position="463"/>
        <end position="487"/>
    </location>
</feature>
<feature type="region of interest" description="Disordered" evidence="1">
    <location>
        <begin position="381"/>
        <end position="740"/>
    </location>
</feature>
<dbReference type="PANTHER" id="PTHR10763:SF26">
    <property type="entry name" value="CELL DIVISION CONTROL PROTEIN 6 HOMOLOG"/>
    <property type="match status" value="1"/>
</dbReference>
<dbReference type="SUPFAM" id="SSF52540">
    <property type="entry name" value="P-loop containing nucleoside triphosphate hydrolases"/>
    <property type="match status" value="1"/>
</dbReference>
<dbReference type="GO" id="GO:0016887">
    <property type="term" value="F:ATP hydrolysis activity"/>
    <property type="evidence" value="ECO:0007669"/>
    <property type="project" value="InterPro"/>
</dbReference>
<feature type="region of interest" description="Disordered" evidence="1">
    <location>
        <begin position="989"/>
        <end position="1042"/>
    </location>
</feature>
<feature type="region of interest" description="Disordered" evidence="1">
    <location>
        <begin position="945"/>
        <end position="977"/>
    </location>
</feature>
<feature type="compositionally biased region" description="Basic residues" evidence="1">
    <location>
        <begin position="9"/>
        <end position="26"/>
    </location>
</feature>
<feature type="compositionally biased region" description="Acidic residues" evidence="1">
    <location>
        <begin position="508"/>
        <end position="522"/>
    </location>
</feature>
<evidence type="ECO:0000259" key="2">
    <source>
        <dbReference type="Pfam" id="PF00004"/>
    </source>
</evidence>
<comment type="caution">
    <text evidence="3">The sequence shown here is derived from an EMBL/GenBank/DDBJ whole genome shotgun (WGS) entry which is preliminary data.</text>
</comment>
<accession>A0AAD2G3N4</accession>
<feature type="compositionally biased region" description="Low complexity" evidence="1">
    <location>
        <begin position="702"/>
        <end position="720"/>
    </location>
</feature>
<dbReference type="Proteomes" id="UP001295423">
    <property type="component" value="Unassembled WGS sequence"/>
</dbReference>
<dbReference type="InterPro" id="IPR027417">
    <property type="entry name" value="P-loop_NTPase"/>
</dbReference>
<feature type="compositionally biased region" description="Basic residues" evidence="1">
    <location>
        <begin position="488"/>
        <end position="502"/>
    </location>
</feature>
<feature type="region of interest" description="Disordered" evidence="1">
    <location>
        <begin position="1"/>
        <end position="30"/>
    </location>
</feature>
<dbReference type="GO" id="GO:0005524">
    <property type="term" value="F:ATP binding"/>
    <property type="evidence" value="ECO:0007669"/>
    <property type="project" value="InterPro"/>
</dbReference>
<keyword evidence="4" id="KW-1185">Reference proteome</keyword>
<name>A0AAD2G3N4_9STRA</name>
<dbReference type="InterPro" id="IPR003959">
    <property type="entry name" value="ATPase_AAA_core"/>
</dbReference>
<evidence type="ECO:0000256" key="1">
    <source>
        <dbReference type="SAM" id="MobiDB-lite"/>
    </source>
</evidence>
<dbReference type="GO" id="GO:0033314">
    <property type="term" value="P:mitotic DNA replication checkpoint signaling"/>
    <property type="evidence" value="ECO:0007669"/>
    <property type="project" value="TreeGrafter"/>
</dbReference>
<dbReference type="PANTHER" id="PTHR10763">
    <property type="entry name" value="CELL DIVISION CONTROL PROTEIN 6-RELATED"/>
    <property type="match status" value="1"/>
</dbReference>
<dbReference type="GO" id="GO:0003688">
    <property type="term" value="F:DNA replication origin binding"/>
    <property type="evidence" value="ECO:0007669"/>
    <property type="project" value="TreeGrafter"/>
</dbReference>
<feature type="domain" description="ATPase AAA-type core" evidence="2">
    <location>
        <begin position="1229"/>
        <end position="1360"/>
    </location>
</feature>
<reference evidence="3" key="1">
    <citation type="submission" date="2023-08" db="EMBL/GenBank/DDBJ databases">
        <authorList>
            <person name="Audoor S."/>
            <person name="Bilcke G."/>
        </authorList>
    </citation>
    <scope>NUCLEOTIDE SEQUENCE</scope>
</reference>
<dbReference type="EMBL" id="CAKOGP040001980">
    <property type="protein sequence ID" value="CAJ1959096.1"/>
    <property type="molecule type" value="Genomic_DNA"/>
</dbReference>
<gene>
    <name evidence="3" type="ORF">CYCCA115_LOCUS17520</name>
</gene>
<feature type="compositionally biased region" description="Acidic residues" evidence="1">
    <location>
        <begin position="967"/>
        <end position="977"/>
    </location>
</feature>
<evidence type="ECO:0000313" key="3">
    <source>
        <dbReference type="EMBL" id="CAJ1959096.1"/>
    </source>
</evidence>
<feature type="compositionally biased region" description="Polar residues" evidence="1">
    <location>
        <begin position="1016"/>
        <end position="1042"/>
    </location>
</feature>
<dbReference type="GO" id="GO:0006270">
    <property type="term" value="P:DNA replication initiation"/>
    <property type="evidence" value="ECO:0007669"/>
    <property type="project" value="TreeGrafter"/>
</dbReference>
<protein>
    <recommendedName>
        <fullName evidence="2">ATPase AAA-type core domain-containing protein</fullName>
    </recommendedName>
</protein>
<dbReference type="Gene3D" id="3.40.50.300">
    <property type="entry name" value="P-loop containing nucleotide triphosphate hydrolases"/>
    <property type="match status" value="1"/>
</dbReference>
<feature type="compositionally biased region" description="Low complexity" evidence="1">
    <location>
        <begin position="662"/>
        <end position="672"/>
    </location>
</feature>
<proteinExistence type="predicted"/>
<dbReference type="InterPro" id="IPR050311">
    <property type="entry name" value="ORC1/CDC6"/>
</dbReference>
<evidence type="ECO:0000313" key="4">
    <source>
        <dbReference type="Proteomes" id="UP001295423"/>
    </source>
</evidence>
<feature type="compositionally biased region" description="Basic and acidic residues" evidence="1">
    <location>
        <begin position="945"/>
        <end position="958"/>
    </location>
</feature>
<feature type="compositionally biased region" description="Polar residues" evidence="1">
    <location>
        <begin position="632"/>
        <end position="645"/>
    </location>
</feature>
<dbReference type="Pfam" id="PF00004">
    <property type="entry name" value="AAA"/>
    <property type="match status" value="1"/>
</dbReference>
<dbReference type="Gene3D" id="1.10.8.60">
    <property type="match status" value="1"/>
</dbReference>
<feature type="compositionally biased region" description="Acidic residues" evidence="1">
    <location>
        <begin position="393"/>
        <end position="411"/>
    </location>
</feature>
<feature type="compositionally biased region" description="Basic residues" evidence="1">
    <location>
        <begin position="531"/>
        <end position="545"/>
    </location>
</feature>
<feature type="compositionally biased region" description="Basic residues" evidence="1">
    <location>
        <begin position="721"/>
        <end position="737"/>
    </location>
</feature>
<sequence>MATLTAARNSHHHQNQHQHQHQHHHSQQNNASANTLLAMTAAGADKAQNAFRPKLPQVWNNHNNNNNNNGRPGPMTMTTTPAIAPFVPQTTTTTTAAVTATSLLGKRSFAQISPTMTNQPPASATPTPTPTPLFLTQTPTASSALKPGHFCLVELLHAKDDTATTATATMDNHNHNNNNNNNSKYYPNLWWPCLVFETNEAHGIFQDLYLALQTNRLKHEHLYHMMAALRAGLIDPTKINLAASPVVNSNDNNENNNHNHHKPKSLVTLLLGEELPAGYKRSYFDNAARTTSATGRGRRVFMVAKGTEWQEIVLDHLIANHVVVVGPNNASSPSLVQTALEHNQLLLQRFVEMKPSSSPLEYDASEVDLLALGDQMLLLKQQQQQEKEKEEESPSFEMEQDNHDDDDDDETAMQQEPPMDDNESPIAESQGASQLKLPPQQTTHDEESTKTRSKSASTNAPRATVTVAASANESTTTTATTNATATKTKPKGRSGRPRKNKNRNVDPPSDDMEFRSEEEEEGTAAAAANSSKKKQKTGRRRRGRGRSSFQSQLNPDTPSDLVKFKHIGGEAKRQQTKRRGKATPIRPPRREGIQVHGTTSEQESDGGDTHSLVEDTTAAATTTTNDNENVKESNNGNGTTTIVQEETTKADESDANSSESGTTATTTTTTTTVETKNGRALSKTDMAEVHEEEEIPNNREQTNAMTTATATTTTTTTTNKSKSHKTTKSKKSPKNSVKKSNYEDMETHVYIPTWATVRPILLACGYEFGKLLPNSQTKVYARPFGAPRQFPSAKLGENYFTDMASFRAHLCAHGVDYIAAPPTAKEQSIVNHWCRFSIASEFAKPNANSPDFKLHHYIMEQRKGHNLLHKKLGFKYKDKCLHRGYQWPGETKDDQLMEDQDMWSRLAKFGLPKGLPLEKLKDDNEVLALLLCIVDVDIDKRSPVFIERKAPPPPRDEDGATENDNGAVDEMETDSAEANEMVRSHPNVDEVVASDQQQEAVATSEMDMDIDDDPSKSVNNATAQEQPKTGPSSPSCPQVNTIPASQPVAIDSEAIASCHRAPEAVSPIEARQNLGSSFAKVQASPASNGGVGTQTKTGPVEIVNEKSQETENGSDTVPTADLGCVAEFFGDTTDEESVAIPGSNCNTPEKQEESSTVESWITVKSPEEVAIPGTTAGEKLQGCLEALKSKHDDRLVVGSSLATSLDKIDAFLKDVIDSRGLLPNAYLHVCGGPGVGKTAGINACVKKMQKYWSAQACKSIEKSHLDKPNFLILKGSEFQNLSKADAMAKTFEQIGKKVLVKTLRKPADLEGSKKAAVILVLDEVDMLISKQGTEEYLREVIGHASDESMMLGMIGISNSIENAGFNKLGFSGQRIVFGTYDKEDLVDMITSKIGNEVVDEKVLTFLASKISGTSGDIRSMLGIVASAVEACQAKLPTSKLEAPLTGPIVRMPHALIAAKALTTKVKEVIDSLPKYERYVLCCGVNLSEALMGHELTLERFHSLFTFAFGFDLQLTVEEFTDVLDRLADKDLLRYDRGNAKGPFRSRTKIRLDLQLDDVVTALNSGLQKEDFFKKMNQRCGEIARSVARNVKHS</sequence>
<organism evidence="3 4">
    <name type="scientific">Cylindrotheca closterium</name>
    <dbReference type="NCBI Taxonomy" id="2856"/>
    <lineage>
        <taxon>Eukaryota</taxon>
        <taxon>Sar</taxon>
        <taxon>Stramenopiles</taxon>
        <taxon>Ochrophyta</taxon>
        <taxon>Bacillariophyta</taxon>
        <taxon>Bacillariophyceae</taxon>
        <taxon>Bacillariophycidae</taxon>
        <taxon>Bacillariales</taxon>
        <taxon>Bacillariaceae</taxon>
        <taxon>Cylindrotheca</taxon>
    </lineage>
</organism>
<dbReference type="GO" id="GO:0005634">
    <property type="term" value="C:nucleus"/>
    <property type="evidence" value="ECO:0007669"/>
    <property type="project" value="TreeGrafter"/>
</dbReference>